<dbReference type="InterPro" id="IPR015424">
    <property type="entry name" value="PyrdxlP-dep_Trfase"/>
</dbReference>
<dbReference type="AlphaFoldDB" id="A0A2S9XET2"/>
<proteinExistence type="predicted"/>
<dbReference type="GO" id="GO:0030170">
    <property type="term" value="F:pyridoxal phosphate binding"/>
    <property type="evidence" value="ECO:0007669"/>
    <property type="project" value="InterPro"/>
</dbReference>
<dbReference type="EMBL" id="PVNK01000249">
    <property type="protein sequence ID" value="PRP91260.1"/>
    <property type="molecule type" value="Genomic_DNA"/>
</dbReference>
<dbReference type="InterPro" id="IPR015421">
    <property type="entry name" value="PyrdxlP-dep_Trfase_major"/>
</dbReference>
<keyword evidence="2" id="KW-0032">Aminotransferase</keyword>
<dbReference type="InterPro" id="IPR004839">
    <property type="entry name" value="Aminotransferase_I/II_large"/>
</dbReference>
<dbReference type="CDD" id="cd00609">
    <property type="entry name" value="AAT_like"/>
    <property type="match status" value="1"/>
</dbReference>
<dbReference type="InterPro" id="IPR015422">
    <property type="entry name" value="PyrdxlP-dep_Trfase_small"/>
</dbReference>
<gene>
    <name evidence="2" type="primary">lysN_1</name>
    <name evidence="2" type="ORF">ENSA5_56730</name>
</gene>
<dbReference type="Gene3D" id="3.40.640.10">
    <property type="entry name" value="Type I PLP-dependent aspartate aminotransferase-like (Major domain)"/>
    <property type="match status" value="1"/>
</dbReference>
<dbReference type="EC" id="2.6.1.39" evidence="2"/>
<keyword evidence="2" id="KW-0808">Transferase</keyword>
<organism evidence="2 3">
    <name type="scientific">Enhygromyxa salina</name>
    <dbReference type="NCBI Taxonomy" id="215803"/>
    <lineage>
        <taxon>Bacteria</taxon>
        <taxon>Pseudomonadati</taxon>
        <taxon>Myxococcota</taxon>
        <taxon>Polyangia</taxon>
        <taxon>Nannocystales</taxon>
        <taxon>Nannocystaceae</taxon>
        <taxon>Enhygromyxa</taxon>
    </lineage>
</organism>
<comment type="caution">
    <text evidence="2">The sequence shown here is derived from an EMBL/GenBank/DDBJ whole genome shotgun (WGS) entry which is preliminary data.</text>
</comment>
<dbReference type="Pfam" id="PF00155">
    <property type="entry name" value="Aminotran_1_2"/>
    <property type="match status" value="1"/>
</dbReference>
<name>A0A2S9XET2_9BACT</name>
<accession>A0A2S9XET2</accession>
<evidence type="ECO:0000259" key="1">
    <source>
        <dbReference type="Pfam" id="PF00155"/>
    </source>
</evidence>
<sequence>MAPTTPLTNQGGRFVQTSAPPGVINLGLGQPSPRLLPLAEFGHAASEQLRAGNDPLVLQYGVGRGYEDFRRALARFIAAEYEQAVDSDELMVTGGTSSALTFVSETFAHPGATVVTEDPTYFLAHEVFACAGLELRGVPVDERGLDVDALEQLLVGGLRPAFVYCIPAFQNPTGVCLAPARARRLVELAEAYAFVVVADEPYVALHSGPRPGSLSRYDEGRGCVLSLGSFSKLLAPGLRLGWAHGAPALVERLANHGALRSGGCLNPVIANIVHHTIDSGFLAAHVEELRAVFGRRSAALSRALRERAPSARFIAPGGGYFCWVDLGEGVDASALLERAESLRFIPGSRCAVTRDLRRYARLSFAFYEEHELVEGVERLATLLTS</sequence>
<protein>
    <submittedName>
        <fullName evidence="2">2-aminoadipate transaminase</fullName>
        <ecNumber evidence="2">2.6.1.39</ecNumber>
    </submittedName>
</protein>
<feature type="domain" description="Aminotransferase class I/classII large" evidence="1">
    <location>
        <begin position="23"/>
        <end position="379"/>
    </location>
</feature>
<dbReference type="PANTHER" id="PTHR42858:SF1">
    <property type="entry name" value="LD15494P"/>
    <property type="match status" value="1"/>
</dbReference>
<dbReference type="Proteomes" id="UP000237968">
    <property type="component" value="Unassembled WGS sequence"/>
</dbReference>
<dbReference type="Gene3D" id="3.90.1150.10">
    <property type="entry name" value="Aspartate Aminotransferase, domain 1"/>
    <property type="match status" value="1"/>
</dbReference>
<dbReference type="GO" id="GO:0047536">
    <property type="term" value="F:2-aminoadipate transaminase activity"/>
    <property type="evidence" value="ECO:0007669"/>
    <property type="project" value="UniProtKB-EC"/>
</dbReference>
<dbReference type="OrthoDB" id="9808770at2"/>
<dbReference type="RefSeq" id="WP_106394888.1">
    <property type="nucleotide sequence ID" value="NZ_PVNK01000249.1"/>
</dbReference>
<evidence type="ECO:0000313" key="3">
    <source>
        <dbReference type="Proteomes" id="UP000237968"/>
    </source>
</evidence>
<evidence type="ECO:0000313" key="2">
    <source>
        <dbReference type="EMBL" id="PRP91260.1"/>
    </source>
</evidence>
<dbReference type="SUPFAM" id="SSF53383">
    <property type="entry name" value="PLP-dependent transferases"/>
    <property type="match status" value="1"/>
</dbReference>
<reference evidence="2 3" key="1">
    <citation type="submission" date="2018-03" db="EMBL/GenBank/DDBJ databases">
        <title>Draft Genome Sequences of the Obligatory Marine Myxobacteria Enhygromyxa salina SWB005.</title>
        <authorList>
            <person name="Poehlein A."/>
            <person name="Moghaddam J.A."/>
            <person name="Harms H."/>
            <person name="Alanjari M."/>
            <person name="Koenig G.M."/>
            <person name="Daniel R."/>
            <person name="Schaeberle T.F."/>
        </authorList>
    </citation>
    <scope>NUCLEOTIDE SEQUENCE [LARGE SCALE GENOMIC DNA]</scope>
    <source>
        <strain evidence="2 3">SWB005</strain>
    </source>
</reference>
<dbReference type="PANTHER" id="PTHR42858">
    <property type="entry name" value="AMINOTRANSFERASE"/>
    <property type="match status" value="1"/>
</dbReference>
<keyword evidence="3" id="KW-1185">Reference proteome</keyword>